<organism evidence="4 5">
    <name type="scientific">Effrenium voratum</name>
    <dbReference type="NCBI Taxonomy" id="2562239"/>
    <lineage>
        <taxon>Eukaryota</taxon>
        <taxon>Sar</taxon>
        <taxon>Alveolata</taxon>
        <taxon>Dinophyceae</taxon>
        <taxon>Suessiales</taxon>
        <taxon>Symbiodiniaceae</taxon>
        <taxon>Effrenium</taxon>
    </lineage>
</organism>
<evidence type="ECO:0000313" key="5">
    <source>
        <dbReference type="Proteomes" id="UP001178507"/>
    </source>
</evidence>
<dbReference type="EMBL" id="CAUJNA010003168">
    <property type="protein sequence ID" value="CAJ1395474.1"/>
    <property type="molecule type" value="Genomic_DNA"/>
</dbReference>
<keyword evidence="1" id="KW-0596">Phosphopantetheine</keyword>
<proteinExistence type="predicted"/>
<accession>A0AA36IXQ2</accession>
<dbReference type="GO" id="GO:0031177">
    <property type="term" value="F:phosphopantetheine binding"/>
    <property type="evidence" value="ECO:0007669"/>
    <property type="project" value="InterPro"/>
</dbReference>
<gene>
    <name evidence="4" type="ORF">EVOR1521_LOCUS19899</name>
</gene>
<dbReference type="InterPro" id="IPR011990">
    <property type="entry name" value="TPR-like_helical_dom_sf"/>
</dbReference>
<evidence type="ECO:0000313" key="4">
    <source>
        <dbReference type="EMBL" id="CAJ1395474.1"/>
    </source>
</evidence>
<dbReference type="SMART" id="SM00823">
    <property type="entry name" value="PKS_PP"/>
    <property type="match status" value="1"/>
</dbReference>
<dbReference type="SUPFAM" id="SSF47336">
    <property type="entry name" value="ACP-like"/>
    <property type="match status" value="1"/>
</dbReference>
<protein>
    <recommendedName>
        <fullName evidence="3">Carrier domain-containing protein</fullName>
    </recommendedName>
</protein>
<dbReference type="InterPro" id="IPR009081">
    <property type="entry name" value="PP-bd_ACP"/>
</dbReference>
<evidence type="ECO:0000256" key="2">
    <source>
        <dbReference type="ARBA" id="ARBA00022553"/>
    </source>
</evidence>
<dbReference type="InterPro" id="IPR020806">
    <property type="entry name" value="PKS_PP-bd"/>
</dbReference>
<dbReference type="Pfam" id="PF00550">
    <property type="entry name" value="PP-binding"/>
    <property type="match status" value="1"/>
</dbReference>
<dbReference type="PROSITE" id="PS50075">
    <property type="entry name" value="CARRIER"/>
    <property type="match status" value="1"/>
</dbReference>
<evidence type="ECO:0000256" key="1">
    <source>
        <dbReference type="ARBA" id="ARBA00022450"/>
    </source>
</evidence>
<evidence type="ECO:0000259" key="3">
    <source>
        <dbReference type="PROSITE" id="PS50075"/>
    </source>
</evidence>
<dbReference type="Proteomes" id="UP001178507">
    <property type="component" value="Unassembled WGS sequence"/>
</dbReference>
<sequence>MDGAADGSALRLLLHCYRCQAMYKWAGNVAEDAEKTLCEEPGASKLLLSRAELQLAQGGGSAAEPAEAQRRFRKLDLPGYEGLALLVRARQELAQGVLGAPAAVEWASDAVEAFQVDGHSHGLGRALLLLAEAQWALQDPKADHTVAKALEVFKWCGDERWQAHTLQQMAVWSWKDLPHLAVQHAEAALFLWKKHSCSLLREAQLAEVLCAAYLRLQEPEVALRSVRSCLNRAREAGDRNIEGHMMYAAISANQALQGLEAACQAADTAAMIFQDVGNRNMELAVLLAKCEAQLGSSAKDALDTAKQAVALVQEAGMEKEEAAGLAWAQLAAVQTAQEEFNAARKGMQAAIEAFQSAGQRSRVARAKMQQAEIFVRMKDMTLAGPVILEARRIYQDLGDLKGEASALMMLSRVQLARDPKKAMRAAEWASELYRQTGDQVSWADALILLSQAALAGVSQGHFAPELLPALQAAQDALAIAKHLEEHLLAAYAHLALARVQVVARPLLKEAWQNSVQACELFSLASSASGLGCGLEVQAIALHHLEYKREAAEAWQKAKEAYRQAGDQESAARCDQTLHEMGASKAATQAPAPEEQLMQLEPLMPLALKEPKRERKEIQDLSLLHGEDLVMAQLTKIMQDLGVDDIEMDEGLMSAGMTSRAAVQLRSEMEQTFGNLRIPGTLAFDHPSIRSIAGWMAENTDLVAG</sequence>
<reference evidence="4" key="1">
    <citation type="submission" date="2023-08" db="EMBL/GenBank/DDBJ databases">
        <authorList>
            <person name="Chen Y."/>
            <person name="Shah S."/>
            <person name="Dougan E. K."/>
            <person name="Thang M."/>
            <person name="Chan C."/>
        </authorList>
    </citation>
    <scope>NUCLEOTIDE SEQUENCE</scope>
</reference>
<dbReference type="SUPFAM" id="SSF48452">
    <property type="entry name" value="TPR-like"/>
    <property type="match status" value="1"/>
</dbReference>
<comment type="caution">
    <text evidence="4">The sequence shown here is derived from an EMBL/GenBank/DDBJ whole genome shotgun (WGS) entry which is preliminary data.</text>
</comment>
<dbReference type="Gene3D" id="1.25.40.10">
    <property type="entry name" value="Tetratricopeptide repeat domain"/>
    <property type="match status" value="2"/>
</dbReference>
<keyword evidence="5" id="KW-1185">Reference proteome</keyword>
<name>A0AA36IXQ2_9DINO</name>
<keyword evidence="2" id="KW-0597">Phosphoprotein</keyword>
<dbReference type="Gene3D" id="1.10.1200.10">
    <property type="entry name" value="ACP-like"/>
    <property type="match status" value="1"/>
</dbReference>
<feature type="domain" description="Carrier" evidence="3">
    <location>
        <begin position="623"/>
        <end position="699"/>
    </location>
</feature>
<dbReference type="AlphaFoldDB" id="A0AA36IXQ2"/>
<dbReference type="InterPro" id="IPR036736">
    <property type="entry name" value="ACP-like_sf"/>
</dbReference>